<name>B0MLJ4_9FIRM</name>
<reference evidence="2" key="2">
    <citation type="submission" date="2014-06" db="EMBL/GenBank/DDBJ databases">
        <title>Draft genome sequence of Eubacterium siraeum (DSM 15702).</title>
        <authorList>
            <person name="Sudarsanam P."/>
            <person name="Ley R."/>
            <person name="Guruge J."/>
            <person name="Turnbaugh P.J."/>
            <person name="Mahowald M."/>
            <person name="Liep D."/>
            <person name="Gordon J."/>
        </authorList>
    </citation>
    <scope>NUCLEOTIDE SEQUENCE</scope>
    <source>
        <strain evidence="2">DSM 15702</strain>
    </source>
</reference>
<evidence type="ECO:0000313" key="3">
    <source>
        <dbReference type="Proteomes" id="UP000005326"/>
    </source>
</evidence>
<dbReference type="AlphaFoldDB" id="B0MLJ4"/>
<comment type="caution">
    <text evidence="2">The sequence shown here is derived from an EMBL/GenBank/DDBJ whole genome shotgun (WGS) entry which is preliminary data.</text>
</comment>
<proteinExistence type="predicted"/>
<keyword evidence="1" id="KW-1133">Transmembrane helix</keyword>
<evidence type="ECO:0000256" key="1">
    <source>
        <dbReference type="SAM" id="Phobius"/>
    </source>
</evidence>
<keyword evidence="3" id="KW-1185">Reference proteome</keyword>
<keyword evidence="1" id="KW-0812">Transmembrane</keyword>
<reference evidence="2" key="1">
    <citation type="submission" date="2007-10" db="EMBL/GenBank/DDBJ databases">
        <authorList>
            <person name="Fulton L."/>
            <person name="Clifton S."/>
            <person name="Fulton B."/>
            <person name="Xu J."/>
            <person name="Minx P."/>
            <person name="Pepin K.H."/>
            <person name="Johnson M."/>
            <person name="Thiruvilangam P."/>
            <person name="Bhonagiri V."/>
            <person name="Nash W.E."/>
            <person name="Mardis E.R."/>
            <person name="Wilson R.K."/>
        </authorList>
    </citation>
    <scope>NUCLEOTIDE SEQUENCE [LARGE SCALE GENOMIC DNA]</scope>
    <source>
        <strain evidence="2">DSM 15702</strain>
    </source>
</reference>
<protein>
    <submittedName>
        <fullName evidence="2">Uncharacterized protein</fullName>
    </submittedName>
</protein>
<feature type="transmembrane region" description="Helical" evidence="1">
    <location>
        <begin position="201"/>
        <end position="222"/>
    </location>
</feature>
<feature type="transmembrane region" description="Helical" evidence="1">
    <location>
        <begin position="289"/>
        <end position="314"/>
    </location>
</feature>
<feature type="transmembrane region" description="Helical" evidence="1">
    <location>
        <begin position="154"/>
        <end position="176"/>
    </location>
</feature>
<accession>B0MLJ4</accession>
<dbReference type="Proteomes" id="UP000005326">
    <property type="component" value="Unassembled WGS sequence"/>
</dbReference>
<organism evidence="2 3">
    <name type="scientific">[Eubacterium] siraeum DSM 15702</name>
    <dbReference type="NCBI Taxonomy" id="428128"/>
    <lineage>
        <taxon>Bacteria</taxon>
        <taxon>Bacillati</taxon>
        <taxon>Bacillota</taxon>
        <taxon>Clostridia</taxon>
        <taxon>Eubacteriales</taxon>
        <taxon>Oscillospiraceae</taxon>
        <taxon>Oscillospiraceae incertae sedis</taxon>
    </lineage>
</organism>
<feature type="transmembrane region" description="Helical" evidence="1">
    <location>
        <begin position="334"/>
        <end position="354"/>
    </location>
</feature>
<evidence type="ECO:0000313" key="2">
    <source>
        <dbReference type="EMBL" id="EDS01476.1"/>
    </source>
</evidence>
<dbReference type="EMBL" id="ABCA03000037">
    <property type="protein sequence ID" value="EDS01476.1"/>
    <property type="molecule type" value="Genomic_DNA"/>
</dbReference>
<feature type="transmembrane region" description="Helical" evidence="1">
    <location>
        <begin position="12"/>
        <end position="31"/>
    </location>
</feature>
<keyword evidence="1" id="KW-0472">Membrane</keyword>
<gene>
    <name evidence="2" type="ORF">EUBSIR_00681</name>
</gene>
<sequence length="360" mass="39993">MFKAFLRFDAGGKLIAVSAMLLVIIMVKPFLKNDSGNARLYQDACVRAQTVAGMEHNAAEAKLDEIAVEESQKAILESSDPVALQTKLDKEKNIGFILDGNLYTLQKAQEYIDNAKYGTGITHDVPSERYYDNLDAYKRLDTPSLVINEVWDSYYNITGFDLTAVTALLITALGFLRSFELGTDRCEVITANGSKTARLRFWFWFVLTVVITVISFAADVVISDVMMSGDLFSLMIQGIKKFTTCFTELSLGNYLVCSLAFRIMTAVNMFCIFFIIAKAARDTYRYFTISLGILMLSAVLKATVPSVSCFLPLGFADIDTHILNAVWLGGYDSLWLHMAVTVILTVMLAVFTAVSSDKIR</sequence>
<feature type="transmembrane region" description="Helical" evidence="1">
    <location>
        <begin position="259"/>
        <end position="277"/>
    </location>
</feature>